<evidence type="ECO:0000256" key="1">
    <source>
        <dbReference type="SAM" id="MobiDB-lite"/>
    </source>
</evidence>
<organism evidence="2 3">
    <name type="scientific">Jiella avicenniae</name>
    <dbReference type="NCBI Taxonomy" id="2907202"/>
    <lineage>
        <taxon>Bacteria</taxon>
        <taxon>Pseudomonadati</taxon>
        <taxon>Pseudomonadota</taxon>
        <taxon>Alphaproteobacteria</taxon>
        <taxon>Hyphomicrobiales</taxon>
        <taxon>Aurantimonadaceae</taxon>
        <taxon>Jiella</taxon>
    </lineage>
</organism>
<proteinExistence type="predicted"/>
<keyword evidence="3" id="KW-1185">Reference proteome</keyword>
<dbReference type="Proteomes" id="UP001139035">
    <property type="component" value="Unassembled WGS sequence"/>
</dbReference>
<dbReference type="EMBL" id="JAJUWU010000009">
    <property type="protein sequence ID" value="MCE7028476.1"/>
    <property type="molecule type" value="Genomic_DNA"/>
</dbReference>
<comment type="caution">
    <text evidence="2">The sequence shown here is derived from an EMBL/GenBank/DDBJ whole genome shotgun (WGS) entry which is preliminary data.</text>
</comment>
<protein>
    <submittedName>
        <fullName evidence="2">Phage tail tube protein</fullName>
    </submittedName>
</protein>
<dbReference type="AlphaFoldDB" id="A0A9X1P391"/>
<evidence type="ECO:0000313" key="2">
    <source>
        <dbReference type="EMBL" id="MCE7028476.1"/>
    </source>
</evidence>
<evidence type="ECO:0000313" key="3">
    <source>
        <dbReference type="Proteomes" id="UP001139035"/>
    </source>
</evidence>
<sequence length="394" mass="42102">MAYQTARQIEVAYAPQTTIGTKPDAGTSKGFRANTGGLNLTKSPIESGENRRDGMTTRGRHGTRSVTGSYTGDISVGTFDDLVEAVFWGAFDTPLALTGLSLTADSSAKTITRASGSWITDGVRVGDVVRFTGFTTTANNSRNFRVVGLTATVITVAEAPTTVASAESSISMARSKKVIQGTTRRAFCIEEREIDIDGSEVFDWCRASSMAVNLQPNGMGTLQFNFVGRNMEVLEDAESPYFTSPVYTTTQGLTAVEAKIVLGATEVVDLTSLTLNFDRRAAGQPVVGSDLTPDVFDNTAQMTGSITGLRQDFTRTQAFLNETDLSLHLLFAENEAEPADFVSFVVPYLTLSSSSKSELGQDGPRTQTLDLMIGADPRGGAYDPAMMIFQSSAA</sequence>
<dbReference type="InterPro" id="IPR044000">
    <property type="entry name" value="Phage_tube_2"/>
</dbReference>
<dbReference type="RefSeq" id="WP_233719634.1">
    <property type="nucleotide sequence ID" value="NZ_JAJUWU010000009.1"/>
</dbReference>
<reference evidence="2" key="1">
    <citation type="submission" date="2022-01" db="EMBL/GenBank/DDBJ databases">
        <title>Jiella avicenniae sp. nov., a novel endophytic bacterium isolated from bark of Avicennia marina.</title>
        <authorList>
            <person name="Tuo L."/>
        </authorList>
    </citation>
    <scope>NUCLEOTIDE SEQUENCE</scope>
    <source>
        <strain evidence="2">CBK1P-4</strain>
    </source>
</reference>
<dbReference type="Pfam" id="PF18906">
    <property type="entry name" value="Phage_tube_2"/>
    <property type="match status" value="1"/>
</dbReference>
<name>A0A9X1P391_9HYPH</name>
<accession>A0A9X1P391</accession>
<gene>
    <name evidence="2" type="ORF">LZD57_10790</name>
</gene>
<feature type="region of interest" description="Disordered" evidence="1">
    <location>
        <begin position="23"/>
        <end position="66"/>
    </location>
</feature>